<organism evidence="1 2">
    <name type="scientific">Providencia rettgeri</name>
    <dbReference type="NCBI Taxonomy" id="587"/>
    <lineage>
        <taxon>Bacteria</taxon>
        <taxon>Pseudomonadati</taxon>
        <taxon>Pseudomonadota</taxon>
        <taxon>Gammaproteobacteria</taxon>
        <taxon>Enterobacterales</taxon>
        <taxon>Morganellaceae</taxon>
        <taxon>Providencia</taxon>
    </lineage>
</organism>
<name>A0A379FLJ2_PRORE</name>
<sequence length="83" mass="9332">MAKSLTFSREVLQVIDNKKVKSVDIYCTYGNNISFDSAMTYTVYNTILIKRNTPNASIKALKPVEDNVGVNACFLKGEEYESK</sequence>
<protein>
    <submittedName>
        <fullName evidence="1">Uncharacterized protein</fullName>
    </submittedName>
</protein>
<gene>
    <name evidence="1" type="ORF">NCTC11801_00454</name>
</gene>
<dbReference type="Proteomes" id="UP000254208">
    <property type="component" value="Unassembled WGS sequence"/>
</dbReference>
<evidence type="ECO:0000313" key="1">
    <source>
        <dbReference type="EMBL" id="SUC29551.1"/>
    </source>
</evidence>
<dbReference type="EMBL" id="UGTZ01000001">
    <property type="protein sequence ID" value="SUC29551.1"/>
    <property type="molecule type" value="Genomic_DNA"/>
</dbReference>
<proteinExistence type="predicted"/>
<evidence type="ECO:0000313" key="2">
    <source>
        <dbReference type="Proteomes" id="UP000254208"/>
    </source>
</evidence>
<reference evidence="1 2" key="1">
    <citation type="submission" date="2018-06" db="EMBL/GenBank/DDBJ databases">
        <authorList>
            <consortium name="Pathogen Informatics"/>
            <person name="Doyle S."/>
        </authorList>
    </citation>
    <scope>NUCLEOTIDE SEQUENCE [LARGE SCALE GENOMIC DNA]</scope>
    <source>
        <strain evidence="1 2">NCTC11801</strain>
    </source>
</reference>
<dbReference type="AlphaFoldDB" id="A0A379FLJ2"/>
<accession>A0A379FLJ2</accession>